<dbReference type="AlphaFoldDB" id="A0A090YS44"/>
<name>A0A090YS44_9BACI</name>
<proteinExistence type="predicted"/>
<feature type="chain" id="PRO_5001869562" description="Lipoprotein" evidence="1">
    <location>
        <begin position="23"/>
        <end position="193"/>
    </location>
</feature>
<evidence type="ECO:0000313" key="2">
    <source>
        <dbReference type="EMBL" id="KFN01057.1"/>
    </source>
</evidence>
<dbReference type="RefSeq" id="WP_042982370.1">
    <property type="nucleotide sequence ID" value="NZ_JMQC01000008.1"/>
</dbReference>
<keyword evidence="1" id="KW-0732">Signal</keyword>
<dbReference type="EMBL" id="QVOD01000016">
    <property type="protein sequence ID" value="RFT66217.1"/>
    <property type="molecule type" value="Genomic_DNA"/>
</dbReference>
<gene>
    <name evidence="3" type="ORF">D0U04_14600</name>
    <name evidence="2" type="ORF">DJ93_3567</name>
</gene>
<dbReference type="EMBL" id="JMQC01000008">
    <property type="protein sequence ID" value="KFN01057.1"/>
    <property type="molecule type" value="Genomic_DNA"/>
</dbReference>
<protein>
    <recommendedName>
        <fullName evidence="6">Lipoprotein</fullName>
    </recommendedName>
</protein>
<evidence type="ECO:0000313" key="4">
    <source>
        <dbReference type="Proteomes" id="UP000029389"/>
    </source>
</evidence>
<reference evidence="2 4" key="1">
    <citation type="submission" date="2014-04" db="EMBL/GenBank/DDBJ databases">
        <authorList>
            <person name="Bishop-Lilly K.A."/>
            <person name="Broomall S.M."/>
            <person name="Chain P.S."/>
            <person name="Chertkov O."/>
            <person name="Coyne S.R."/>
            <person name="Daligault H.E."/>
            <person name="Davenport K.W."/>
            <person name="Erkkila T."/>
            <person name="Frey K.G."/>
            <person name="Gibbons H.S."/>
            <person name="Gu W."/>
            <person name="Jaissle J."/>
            <person name="Johnson S.L."/>
            <person name="Koroleva G.I."/>
            <person name="Ladner J.T."/>
            <person name="Lo C.-C."/>
            <person name="Minogue T.D."/>
            <person name="Munk C."/>
            <person name="Palacios G.F."/>
            <person name="Redden C.L."/>
            <person name="Rosenzweig C.N."/>
            <person name="Scholz M.B."/>
            <person name="Teshima H."/>
            <person name="Xu Y."/>
        </authorList>
    </citation>
    <scope>NUCLEOTIDE SEQUENCE [LARGE SCALE GENOMIC DNA]</scope>
    <source>
        <strain evidence="2 4">BHP</strain>
    </source>
</reference>
<dbReference type="Proteomes" id="UP000029389">
    <property type="component" value="Unassembled WGS sequence"/>
</dbReference>
<evidence type="ECO:0000313" key="3">
    <source>
        <dbReference type="EMBL" id="RFT66217.1"/>
    </source>
</evidence>
<evidence type="ECO:0008006" key="6">
    <source>
        <dbReference type="Google" id="ProtNLM"/>
    </source>
</evidence>
<feature type="signal peptide" evidence="1">
    <location>
        <begin position="1"/>
        <end position="22"/>
    </location>
</feature>
<evidence type="ECO:0000256" key="1">
    <source>
        <dbReference type="SAM" id="SignalP"/>
    </source>
</evidence>
<accession>A0A090YS44</accession>
<comment type="caution">
    <text evidence="2">The sequence shown here is derived from an EMBL/GenBank/DDBJ whole genome shotgun (WGS) entry which is preliminary data.</text>
</comment>
<keyword evidence="5" id="KW-1185">Reference proteome</keyword>
<sequence>MKKLLVVTGLAMILLAACSAKQSSKIDEKNAEMVQNEEQVGKVIDGKEYIVKKMEKEIIYLEDADQSKKGNAVQMNKFHIIETSLKGAKRNGMIDVGDYVVFEKKAIDQYVTTITKDVVGEIKYDGTIKYKILEVTNNVVKWLPLNKENNGGAVPPEMIKVVNDKKIRPGNIVTIKELEPNPQNINFELTIVE</sequence>
<reference evidence="3 5" key="2">
    <citation type="submission" date="2018-08" db="EMBL/GenBank/DDBJ databases">
        <title>Bacillus clarus sp. nov. strain PS00077A.</title>
        <authorList>
            <person name="Mendez Acevedo M."/>
            <person name="Carroll L."/>
            <person name="Mukherjee M."/>
            <person name="Wiedmann M."/>
            <person name="Kovac J."/>
        </authorList>
    </citation>
    <scope>NUCLEOTIDE SEQUENCE [LARGE SCALE GENOMIC DNA]</scope>
    <source>
        <strain evidence="3 5">PS00077A</strain>
    </source>
</reference>
<organism evidence="2 4">
    <name type="scientific">Bacillus clarus</name>
    <dbReference type="NCBI Taxonomy" id="2338372"/>
    <lineage>
        <taxon>Bacteria</taxon>
        <taxon>Bacillati</taxon>
        <taxon>Bacillota</taxon>
        <taxon>Bacilli</taxon>
        <taxon>Bacillales</taxon>
        <taxon>Bacillaceae</taxon>
        <taxon>Bacillus</taxon>
        <taxon>Bacillus cereus group</taxon>
    </lineage>
</organism>
<dbReference type="Proteomes" id="UP000264294">
    <property type="component" value="Unassembled WGS sequence"/>
</dbReference>
<dbReference type="PATRIC" id="fig|1405.8.peg.3669"/>
<evidence type="ECO:0000313" key="5">
    <source>
        <dbReference type="Proteomes" id="UP000264294"/>
    </source>
</evidence>
<dbReference type="PROSITE" id="PS51257">
    <property type="entry name" value="PROKAR_LIPOPROTEIN"/>
    <property type="match status" value="1"/>
</dbReference>